<dbReference type="NCBIfam" id="NF007942">
    <property type="entry name" value="PRK10660.1"/>
    <property type="match status" value="1"/>
</dbReference>
<dbReference type="Gene3D" id="1.20.59.20">
    <property type="match status" value="1"/>
</dbReference>
<dbReference type="Pfam" id="PF09179">
    <property type="entry name" value="TilS"/>
    <property type="match status" value="1"/>
</dbReference>
<name>A0A485BEU9_KLUCR</name>
<dbReference type="InterPro" id="IPR015262">
    <property type="entry name" value="tRNA_Ile_lys_synt_subst-bd"/>
</dbReference>
<reference evidence="10 11" key="1">
    <citation type="submission" date="2019-03" db="EMBL/GenBank/DDBJ databases">
        <authorList>
            <consortium name="Pathogen Informatics"/>
        </authorList>
    </citation>
    <scope>NUCLEOTIDE SEQUENCE [LARGE SCALE GENOMIC DNA]</scope>
    <source>
        <strain evidence="10 11">NCTC12993</strain>
    </source>
</reference>
<evidence type="ECO:0000313" key="10">
    <source>
        <dbReference type="EMBL" id="VFS72267.1"/>
    </source>
</evidence>
<dbReference type="SUPFAM" id="SSF52402">
    <property type="entry name" value="Adenine nucleotide alpha hydrolases-like"/>
    <property type="match status" value="1"/>
</dbReference>
<evidence type="ECO:0000256" key="8">
    <source>
        <dbReference type="HAMAP-Rule" id="MF_01161"/>
    </source>
</evidence>
<keyword evidence="4 8" id="KW-0819">tRNA processing</keyword>
<dbReference type="InterPro" id="IPR014729">
    <property type="entry name" value="Rossmann-like_a/b/a_fold"/>
</dbReference>
<evidence type="ECO:0000256" key="4">
    <source>
        <dbReference type="ARBA" id="ARBA00022694"/>
    </source>
</evidence>
<keyword evidence="11" id="KW-1185">Reference proteome</keyword>
<dbReference type="HAMAP" id="MF_01161">
    <property type="entry name" value="tRNA_Ile_lys_synt"/>
    <property type="match status" value="1"/>
</dbReference>
<keyword evidence="2 8" id="KW-0963">Cytoplasm</keyword>
<evidence type="ECO:0000256" key="3">
    <source>
        <dbReference type="ARBA" id="ARBA00022598"/>
    </source>
</evidence>
<keyword evidence="6 8" id="KW-0067">ATP-binding</keyword>
<keyword evidence="3 8" id="KW-0436">Ligase</keyword>
<comment type="domain">
    <text evidence="8">The N-terminal region contains the highly conserved SGGXDS motif, predicted to be a P-loop motif involved in ATP binding.</text>
</comment>
<proteinExistence type="inferred from homology"/>
<sequence length="444" mass="49517">MPGNARFHDKTMTQPSLVQQLSPHRQFLVAFSGGLDSTVLLHQLVCWRQQNPDIALRAIHIHHGISANADSWVMHCQQVCEAWQVPLVVERVTLAQRGIGLEAEAREARYQAFRDALTPGEVLVTAQHLDDQSETLLLALKRGSGPAGLAAMPVNSAFSHTRLIRPLLHTTRDALLEWANTHALIWIEDESNQDDAYDRNFLRLRVLPLLNARWPHFAQAAARSAELCGEQEQLLDELLAGELARLVSPEGALAIAPLAEMSVPKRSALLRRWLALHHAAMPSREMLSRLWQEVALAREDATPCVRLGSFEVRRFQQQLWWVRAQTGQTETVLAWPNPRDLLTLPDNLGTLRLLSGGHIRPAGADEAVTVRFKAPGMLHIVGRNGGRKLKKIWQELGVPPWQRDKTPMLFYGETLIAVAGVFVTLDGVCDAGKGVTLQWERTGD</sequence>
<dbReference type="Gene3D" id="3.40.50.620">
    <property type="entry name" value="HUPs"/>
    <property type="match status" value="1"/>
</dbReference>
<dbReference type="GO" id="GO:0032267">
    <property type="term" value="F:tRNA(Ile)-lysidine synthase activity"/>
    <property type="evidence" value="ECO:0007669"/>
    <property type="project" value="UniProtKB-EC"/>
</dbReference>
<dbReference type="GO" id="GO:0005524">
    <property type="term" value="F:ATP binding"/>
    <property type="evidence" value="ECO:0007669"/>
    <property type="project" value="UniProtKB-UniRule"/>
</dbReference>
<dbReference type="SMART" id="SM00977">
    <property type="entry name" value="TilS_C"/>
    <property type="match status" value="1"/>
</dbReference>
<evidence type="ECO:0000256" key="1">
    <source>
        <dbReference type="ARBA" id="ARBA00004496"/>
    </source>
</evidence>
<dbReference type="FunFam" id="3.40.50.620:FF:000173">
    <property type="entry name" value="tRNA(Ile)-lysidine synthase"/>
    <property type="match status" value="1"/>
</dbReference>
<dbReference type="EC" id="6.3.4.19" evidence="8"/>
<comment type="function">
    <text evidence="8">Ligates lysine onto the cytidine present at position 34 of the AUA codon-specific tRNA(Ile) that contains the anticodon CAU, in an ATP-dependent manner. Cytidine is converted to lysidine, thus changing the amino acid specificity of the tRNA from methionine to isoleucine.</text>
</comment>
<organism evidence="10 11">
    <name type="scientific">Kluyvera cryocrescens</name>
    <name type="common">Kluyvera citrophila</name>
    <dbReference type="NCBI Taxonomy" id="580"/>
    <lineage>
        <taxon>Bacteria</taxon>
        <taxon>Pseudomonadati</taxon>
        <taxon>Pseudomonadota</taxon>
        <taxon>Gammaproteobacteria</taxon>
        <taxon>Enterobacterales</taxon>
        <taxon>Enterobacteriaceae</taxon>
        <taxon>Kluyvera</taxon>
    </lineage>
</organism>
<dbReference type="PANTHER" id="PTHR43033">
    <property type="entry name" value="TRNA(ILE)-LYSIDINE SYNTHASE-RELATED"/>
    <property type="match status" value="1"/>
</dbReference>
<protein>
    <recommendedName>
        <fullName evidence="8">tRNA(Ile)-lysidine synthase</fullName>
        <ecNumber evidence="8">6.3.4.19</ecNumber>
    </recommendedName>
    <alternativeName>
        <fullName evidence="8">tRNA(Ile)-2-lysyl-cytidine synthase</fullName>
    </alternativeName>
    <alternativeName>
        <fullName evidence="8">tRNA(Ile)-lysidine synthetase</fullName>
    </alternativeName>
</protein>
<comment type="catalytic activity">
    <reaction evidence="7 8">
        <text>cytidine(34) in tRNA(Ile2) + L-lysine + ATP = lysidine(34) in tRNA(Ile2) + AMP + diphosphate + H(+)</text>
        <dbReference type="Rhea" id="RHEA:43744"/>
        <dbReference type="Rhea" id="RHEA-COMP:10625"/>
        <dbReference type="Rhea" id="RHEA-COMP:10670"/>
        <dbReference type="ChEBI" id="CHEBI:15378"/>
        <dbReference type="ChEBI" id="CHEBI:30616"/>
        <dbReference type="ChEBI" id="CHEBI:32551"/>
        <dbReference type="ChEBI" id="CHEBI:33019"/>
        <dbReference type="ChEBI" id="CHEBI:82748"/>
        <dbReference type="ChEBI" id="CHEBI:83665"/>
        <dbReference type="ChEBI" id="CHEBI:456215"/>
        <dbReference type="EC" id="6.3.4.19"/>
    </reaction>
</comment>
<evidence type="ECO:0000256" key="7">
    <source>
        <dbReference type="ARBA" id="ARBA00048539"/>
    </source>
</evidence>
<dbReference type="CDD" id="cd01992">
    <property type="entry name" value="TilS_N"/>
    <property type="match status" value="1"/>
</dbReference>
<keyword evidence="5 8" id="KW-0547">Nucleotide-binding</keyword>
<dbReference type="EMBL" id="CAADJD010000021">
    <property type="protein sequence ID" value="VFS72267.1"/>
    <property type="molecule type" value="Genomic_DNA"/>
</dbReference>
<dbReference type="InterPro" id="IPR012796">
    <property type="entry name" value="Lysidine-tRNA-synth_C"/>
</dbReference>
<accession>A0A485BEU9</accession>
<dbReference type="Pfam" id="PF11734">
    <property type="entry name" value="TilS_C"/>
    <property type="match status" value="1"/>
</dbReference>
<dbReference type="SUPFAM" id="SSF56037">
    <property type="entry name" value="PheT/TilS domain"/>
    <property type="match status" value="1"/>
</dbReference>
<evidence type="ECO:0000256" key="6">
    <source>
        <dbReference type="ARBA" id="ARBA00022840"/>
    </source>
</evidence>
<feature type="binding site" evidence="8">
    <location>
        <begin position="32"/>
        <end position="37"/>
    </location>
    <ligand>
        <name>ATP</name>
        <dbReference type="ChEBI" id="CHEBI:30616"/>
    </ligand>
</feature>
<dbReference type="Pfam" id="PF01171">
    <property type="entry name" value="ATP_bind_3"/>
    <property type="match status" value="1"/>
</dbReference>
<evidence type="ECO:0000313" key="11">
    <source>
        <dbReference type="Proteomes" id="UP000401081"/>
    </source>
</evidence>
<dbReference type="NCBIfam" id="TIGR02432">
    <property type="entry name" value="lysidine_TilS_N"/>
    <property type="match status" value="1"/>
</dbReference>
<dbReference type="InterPro" id="IPR011063">
    <property type="entry name" value="TilS/TtcA_N"/>
</dbReference>
<evidence type="ECO:0000259" key="9">
    <source>
        <dbReference type="SMART" id="SM00977"/>
    </source>
</evidence>
<dbReference type="GO" id="GO:0006400">
    <property type="term" value="P:tRNA modification"/>
    <property type="evidence" value="ECO:0007669"/>
    <property type="project" value="UniProtKB-UniRule"/>
</dbReference>
<dbReference type="NCBIfam" id="TIGR02433">
    <property type="entry name" value="lysidine_TilS_C"/>
    <property type="match status" value="1"/>
</dbReference>
<feature type="domain" description="Lysidine-tRNA(Ile) synthetase C-terminal" evidence="9">
    <location>
        <begin position="368"/>
        <end position="439"/>
    </location>
</feature>
<dbReference type="PANTHER" id="PTHR43033:SF1">
    <property type="entry name" value="TRNA(ILE)-LYSIDINE SYNTHASE-RELATED"/>
    <property type="match status" value="1"/>
</dbReference>
<dbReference type="InterPro" id="IPR012094">
    <property type="entry name" value="tRNA_Ile_lys_synt"/>
</dbReference>
<comment type="subcellular location">
    <subcellularLocation>
        <location evidence="1 8">Cytoplasm</location>
    </subcellularLocation>
</comment>
<dbReference type="InterPro" id="IPR012795">
    <property type="entry name" value="tRNA_Ile_lys_synt_N"/>
</dbReference>
<dbReference type="GO" id="GO:0005737">
    <property type="term" value="C:cytoplasm"/>
    <property type="evidence" value="ECO:0007669"/>
    <property type="project" value="UniProtKB-SubCell"/>
</dbReference>
<dbReference type="AlphaFoldDB" id="A0A485BEU9"/>
<evidence type="ECO:0000256" key="2">
    <source>
        <dbReference type="ARBA" id="ARBA00022490"/>
    </source>
</evidence>
<comment type="similarity">
    <text evidence="8">Belongs to the tRNA(Ile)-lysidine synthase family.</text>
</comment>
<evidence type="ECO:0000256" key="5">
    <source>
        <dbReference type="ARBA" id="ARBA00022741"/>
    </source>
</evidence>
<dbReference type="Proteomes" id="UP000401081">
    <property type="component" value="Unassembled WGS sequence"/>
</dbReference>
<gene>
    <name evidence="8 10" type="primary">tilS</name>
    <name evidence="10" type="ORF">NCTC12993_04861</name>
</gene>
<dbReference type="SUPFAM" id="SSF82829">
    <property type="entry name" value="MesJ substrate recognition domain-like"/>
    <property type="match status" value="1"/>
</dbReference>